<keyword evidence="2" id="KW-1185">Reference proteome</keyword>
<dbReference type="Gene3D" id="3.50.50.60">
    <property type="entry name" value="FAD/NAD(P)-binding domain"/>
    <property type="match status" value="1"/>
</dbReference>
<gene>
    <name evidence="1" type="ORF">SAMN04487926_15315</name>
</gene>
<comment type="caution">
    <text evidence="1">The sequence shown here is derived from an EMBL/GenBank/DDBJ whole genome shotgun (WGS) entry which is preliminary data.</text>
</comment>
<accession>A0A7Z7BKR9</accession>
<dbReference type="InterPro" id="IPR036188">
    <property type="entry name" value="FAD/NAD-bd_sf"/>
</dbReference>
<organism evidence="1 2">
    <name type="scientific">Paraburkholderia steynii</name>
    <dbReference type="NCBI Taxonomy" id="1245441"/>
    <lineage>
        <taxon>Bacteria</taxon>
        <taxon>Pseudomonadati</taxon>
        <taxon>Pseudomonadota</taxon>
        <taxon>Betaproteobacteria</taxon>
        <taxon>Burkholderiales</taxon>
        <taxon>Burkholderiaceae</taxon>
        <taxon>Paraburkholderia</taxon>
    </lineage>
</organism>
<proteinExistence type="predicted"/>
<evidence type="ECO:0000313" key="2">
    <source>
        <dbReference type="Proteomes" id="UP000198900"/>
    </source>
</evidence>
<dbReference type="EMBL" id="FNDI01000053">
    <property type="protein sequence ID" value="SDJ47120.1"/>
    <property type="molecule type" value="Genomic_DNA"/>
</dbReference>
<reference evidence="1" key="1">
    <citation type="submission" date="2016-10" db="EMBL/GenBank/DDBJ databases">
        <authorList>
            <person name="Varghese N."/>
            <person name="Submissions S."/>
        </authorList>
    </citation>
    <scope>NUCLEOTIDE SEQUENCE [LARGE SCALE GENOMIC DNA]</scope>
    <source>
        <strain evidence="1">YR281</strain>
    </source>
</reference>
<protein>
    <submittedName>
        <fullName evidence="1">Thioredoxin reductase (NADPH)</fullName>
    </submittedName>
</protein>
<name>A0A7Z7BKR9_9BURK</name>
<evidence type="ECO:0000313" key="1">
    <source>
        <dbReference type="EMBL" id="SDJ47120.1"/>
    </source>
</evidence>
<dbReference type="Proteomes" id="UP000198900">
    <property type="component" value="Unassembled WGS sequence"/>
</dbReference>
<sequence>MCVDLDAHGFVLTGTAVHTGGRWQAVNGTTTNLMTGVEGVFEVGDVRAASMKRVATAVGESESVSKLDGPLLDQFKG</sequence>
<dbReference type="AlphaFoldDB" id="A0A7Z7BKR9"/>